<feature type="domain" description="LTD" evidence="3">
    <location>
        <begin position="872"/>
        <end position="1004"/>
    </location>
</feature>
<dbReference type="Gene3D" id="2.60.40.1260">
    <property type="entry name" value="Lamin Tail domain"/>
    <property type="match status" value="2"/>
</dbReference>
<dbReference type="Proteomes" id="UP001596472">
    <property type="component" value="Unassembled WGS sequence"/>
</dbReference>
<dbReference type="SUPFAM" id="SSF74853">
    <property type="entry name" value="Lamin A/C globular tail domain"/>
    <property type="match status" value="2"/>
</dbReference>
<feature type="chain" id="PRO_5045811052" evidence="2">
    <location>
        <begin position="32"/>
        <end position="1322"/>
    </location>
</feature>
<keyword evidence="5" id="KW-1185">Reference proteome</keyword>
<comment type="caution">
    <text evidence="4">The sequence shown here is derived from an EMBL/GenBank/DDBJ whole genome shotgun (WGS) entry which is preliminary data.</text>
</comment>
<feature type="region of interest" description="Disordered" evidence="1">
    <location>
        <begin position="1159"/>
        <end position="1178"/>
    </location>
</feature>
<dbReference type="EMBL" id="JBHTBS010000008">
    <property type="protein sequence ID" value="MFC7338583.1"/>
    <property type="molecule type" value="Genomic_DNA"/>
</dbReference>
<evidence type="ECO:0000259" key="3">
    <source>
        <dbReference type="PROSITE" id="PS51841"/>
    </source>
</evidence>
<organism evidence="4 5">
    <name type="scientific">Haloferula chungangensis</name>
    <dbReference type="NCBI Taxonomy" id="1048331"/>
    <lineage>
        <taxon>Bacteria</taxon>
        <taxon>Pseudomonadati</taxon>
        <taxon>Verrucomicrobiota</taxon>
        <taxon>Verrucomicrobiia</taxon>
        <taxon>Verrucomicrobiales</taxon>
        <taxon>Verrucomicrobiaceae</taxon>
        <taxon>Haloferula</taxon>
    </lineage>
</organism>
<evidence type="ECO:0000313" key="5">
    <source>
        <dbReference type="Proteomes" id="UP001596472"/>
    </source>
</evidence>
<proteinExistence type="predicted"/>
<dbReference type="RefSeq" id="WP_379714057.1">
    <property type="nucleotide sequence ID" value="NZ_JBHTBS010000008.1"/>
</dbReference>
<feature type="domain" description="LTD" evidence="3">
    <location>
        <begin position="1005"/>
        <end position="1157"/>
    </location>
</feature>
<protein>
    <submittedName>
        <fullName evidence="4">Lamin tail domain-containing protein</fullName>
    </submittedName>
</protein>
<name>A0ABW2L853_9BACT</name>
<dbReference type="PANTHER" id="PTHR40050:SF1">
    <property type="entry name" value="INNER SPORE COAT PROTEIN H"/>
    <property type="match status" value="1"/>
</dbReference>
<feature type="signal peptide" evidence="2">
    <location>
        <begin position="1"/>
        <end position="31"/>
    </location>
</feature>
<feature type="compositionally biased region" description="Low complexity" evidence="1">
    <location>
        <begin position="1161"/>
        <end position="1171"/>
    </location>
</feature>
<dbReference type="Pfam" id="PF00932">
    <property type="entry name" value="LTD"/>
    <property type="match status" value="2"/>
</dbReference>
<dbReference type="PROSITE" id="PS51841">
    <property type="entry name" value="LTD"/>
    <property type="match status" value="3"/>
</dbReference>
<dbReference type="InterPro" id="IPR036415">
    <property type="entry name" value="Lamin_tail_dom_sf"/>
</dbReference>
<dbReference type="Pfam" id="PF08757">
    <property type="entry name" value="CotH"/>
    <property type="match status" value="1"/>
</dbReference>
<accession>A0ABW2L853</accession>
<sequence>MKPWKTSRLPAAEFVLATLCLLPAMPNLATAEVRITEFLASNDEGLKDEDGERSDWIEIHNSGASSVDLDGWKLTDNSSNLGKWSFPSINIPSNGRILVFASGKDRGLPGLPLHTNFSLSKNGEYLALIKSDGTTIATEFSPSYPIQANDVSFGHAEGVTSETVVSLETPASVGIPSHLSQFNSQFTGWNTHINGAFNGSAWSPITLGVGYETDNGSYGKLIGSGGDIEEKMFMVNASAFIRIPFHVADVGEVTAASLTMRWDDGFTAYLNGQVIASDRAPTTASWNSTSTDYRNDALNSEQIQFHIDLKTSPLVEGLNLLAIQGFNQASNSSDFLIQPELVLSRTTGITNDLVYFPTPTPGTANGLGENALAPIFGEVTDRAPQPPTGNAESPPLTLTAEVRDGTHRIESVRVFHRRMFAEEISIVMKDDGMGVDSVANDKIFSAAIPTSQIEEGEMLRWRFETYDVSGNSRSSPSFLDPLDSDKYYGTVATDPDIATANLPVIQTFVEDEVAVDTRAGGRVSLYYLGRFYDNIQMDLHGQSTAGPSFPKKSHDLDFNNGNRFTWKEGEAKVKDVNFLTNFADKSRIRNSLTYELYQLTGAGYHFAVPVRVERNGQFHGVMDMVEDGDDRFLERLGLDPEGSLYKIYDRLVDPNASAKKTRKEEGTQDLQDFIDSLSSSLSLTQLRRNAYDNIDIAATINHLVANQIIAVSDTGPKNYYLYRDTEGSGEWRPLPWDVDLSMGRRWTADHQYFDDQLYVNYTTYNNNPLFTLINTAPEFKEMFVRRFESLRRQIFQSASPPQANDWFRSKVIASESAINPPGTTSDIDLDFAKWGSWGDNLWSTGSAARIYNEWLPRHRKLIFGDDKLLGLSIPSTQPAAPDIVISSVDENPASGSQEEEYVIIRNNSGDTVDLSGWTLSGAIEYTFPAGSVILAGNGQSVSNYRGLIHVARNSAAFRARSSGPKGNEFRYVQGPYSGQLSARGETLTLRNEAGAFIDDFTITPNPTPAQQYLRVSEIQYHPSNPTPGELSVDPALDDSDFEFIELINIGPSSLVLDGASFIEGIDFTFPTGITLASGSRIVVANNPSALAIRYPSIPVPVLGPFLGQLDNAGERLQLIDKVGENILDFEYSDDWYPPSDGEGASLVLRDTSIPYNDFDKPSSWGSSPEGAGSPGEPGTGYLIHFNGWQAEHYQAAAQLPGQPGHPDADDDNDGWSLWYEYALGMDPDVFDPPLFKPETIGSGSSAKFGIRYSRRPRTSDVNIELLASGNLTRPTPLDHAVEADLQSVSPDRESLLLHDPSSMSSAPSKFYHLRIRPDASDP</sequence>
<dbReference type="PANTHER" id="PTHR40050">
    <property type="entry name" value="INNER SPORE COAT PROTEIN H"/>
    <property type="match status" value="1"/>
</dbReference>
<keyword evidence="2" id="KW-0732">Signal</keyword>
<gene>
    <name evidence="4" type="ORF">ACFQY0_15415</name>
</gene>
<reference evidence="5" key="1">
    <citation type="journal article" date="2019" name="Int. J. Syst. Evol. Microbiol.">
        <title>The Global Catalogue of Microorganisms (GCM) 10K type strain sequencing project: providing services to taxonomists for standard genome sequencing and annotation.</title>
        <authorList>
            <consortium name="The Broad Institute Genomics Platform"/>
            <consortium name="The Broad Institute Genome Sequencing Center for Infectious Disease"/>
            <person name="Wu L."/>
            <person name="Ma J."/>
        </authorList>
    </citation>
    <scope>NUCLEOTIDE SEQUENCE [LARGE SCALE GENOMIC DNA]</scope>
    <source>
        <strain evidence="5">CGMCC 4.1467</strain>
    </source>
</reference>
<dbReference type="InterPro" id="IPR001322">
    <property type="entry name" value="Lamin_tail_dom"/>
</dbReference>
<evidence type="ECO:0000256" key="2">
    <source>
        <dbReference type="SAM" id="SignalP"/>
    </source>
</evidence>
<feature type="domain" description="LTD" evidence="3">
    <location>
        <begin position="23"/>
        <end position="144"/>
    </location>
</feature>
<dbReference type="InterPro" id="IPR014867">
    <property type="entry name" value="Spore_coat_CotH_CotH2/3/7"/>
</dbReference>
<evidence type="ECO:0000313" key="4">
    <source>
        <dbReference type="EMBL" id="MFC7338583.1"/>
    </source>
</evidence>
<dbReference type="Gene3D" id="2.60.120.260">
    <property type="entry name" value="Galactose-binding domain-like"/>
    <property type="match status" value="1"/>
</dbReference>
<evidence type="ECO:0000256" key="1">
    <source>
        <dbReference type="SAM" id="MobiDB-lite"/>
    </source>
</evidence>